<dbReference type="EMBL" id="BQNB010021146">
    <property type="protein sequence ID" value="GJU03376.1"/>
    <property type="molecule type" value="Genomic_DNA"/>
</dbReference>
<proteinExistence type="predicted"/>
<keyword evidence="3" id="KW-1185">Reference proteome</keyword>
<gene>
    <name evidence="2" type="ORF">Tco_1113714</name>
</gene>
<comment type="caution">
    <text evidence="2">The sequence shown here is derived from an EMBL/GenBank/DDBJ whole genome shotgun (WGS) entry which is preliminary data.</text>
</comment>
<reference evidence="2" key="1">
    <citation type="journal article" date="2022" name="Int. J. Mol. Sci.">
        <title>Draft Genome of Tanacetum Coccineum: Genomic Comparison of Closely Related Tanacetum-Family Plants.</title>
        <authorList>
            <person name="Yamashiro T."/>
            <person name="Shiraishi A."/>
            <person name="Nakayama K."/>
            <person name="Satake H."/>
        </authorList>
    </citation>
    <scope>NUCLEOTIDE SEQUENCE</scope>
</reference>
<keyword evidence="1" id="KW-0732">Signal</keyword>
<evidence type="ECO:0000256" key="1">
    <source>
        <dbReference type="SAM" id="SignalP"/>
    </source>
</evidence>
<evidence type="ECO:0000313" key="3">
    <source>
        <dbReference type="Proteomes" id="UP001151760"/>
    </source>
</evidence>
<evidence type="ECO:0000313" key="2">
    <source>
        <dbReference type="EMBL" id="GJU03376.1"/>
    </source>
</evidence>
<feature type="chain" id="PRO_5045631444" evidence="1">
    <location>
        <begin position="20"/>
        <end position="102"/>
    </location>
</feature>
<dbReference type="Proteomes" id="UP001151760">
    <property type="component" value="Unassembled WGS sequence"/>
</dbReference>
<organism evidence="2 3">
    <name type="scientific">Tanacetum coccineum</name>
    <dbReference type="NCBI Taxonomy" id="301880"/>
    <lineage>
        <taxon>Eukaryota</taxon>
        <taxon>Viridiplantae</taxon>
        <taxon>Streptophyta</taxon>
        <taxon>Embryophyta</taxon>
        <taxon>Tracheophyta</taxon>
        <taxon>Spermatophyta</taxon>
        <taxon>Magnoliopsida</taxon>
        <taxon>eudicotyledons</taxon>
        <taxon>Gunneridae</taxon>
        <taxon>Pentapetalae</taxon>
        <taxon>asterids</taxon>
        <taxon>campanulids</taxon>
        <taxon>Asterales</taxon>
        <taxon>Asteraceae</taxon>
        <taxon>Asteroideae</taxon>
        <taxon>Anthemideae</taxon>
        <taxon>Anthemidinae</taxon>
        <taxon>Tanacetum</taxon>
    </lineage>
</organism>
<reference evidence="2" key="2">
    <citation type="submission" date="2022-01" db="EMBL/GenBank/DDBJ databases">
        <authorList>
            <person name="Yamashiro T."/>
            <person name="Shiraishi A."/>
            <person name="Satake H."/>
            <person name="Nakayama K."/>
        </authorList>
    </citation>
    <scope>NUCLEOTIDE SEQUENCE</scope>
</reference>
<sequence length="102" mass="11732">MVTALLLLTSNFLWNGSESKEMEFEVSSTRIHVKSPFPLAKKLEILSLETTHPKTSQLTTRENTIPFDPTYTFLILFEPLEETSTDGLYDINNLNRALNRDR</sequence>
<name>A0ABQ5ITI4_9ASTR</name>
<accession>A0ABQ5ITI4</accession>
<protein>
    <submittedName>
        <fullName evidence="2">Uncharacterized protein</fullName>
    </submittedName>
</protein>
<feature type="signal peptide" evidence="1">
    <location>
        <begin position="1"/>
        <end position="19"/>
    </location>
</feature>